<feature type="region of interest" description="Disordered" evidence="1">
    <location>
        <begin position="32"/>
        <end position="64"/>
    </location>
</feature>
<dbReference type="EnsemblPlants" id="LPERR10G02670.1">
    <property type="protein sequence ID" value="LPERR10G02670.1"/>
    <property type="gene ID" value="LPERR10G02670"/>
</dbReference>
<accession>A0A0D9XI37</accession>
<reference evidence="3" key="2">
    <citation type="submission" date="2013-12" db="EMBL/GenBank/DDBJ databases">
        <authorList>
            <person name="Yu Y."/>
            <person name="Lee S."/>
            <person name="de Baynast K."/>
            <person name="Wissotski M."/>
            <person name="Liu L."/>
            <person name="Talag J."/>
            <person name="Goicoechea J."/>
            <person name="Angelova A."/>
            <person name="Jetty R."/>
            <person name="Kudrna D."/>
            <person name="Golser W."/>
            <person name="Rivera L."/>
            <person name="Zhang J."/>
            <person name="Wing R."/>
        </authorList>
    </citation>
    <scope>NUCLEOTIDE SEQUENCE</scope>
</reference>
<dbReference type="HOGENOM" id="CLU_2761417_0_0_1"/>
<proteinExistence type="predicted"/>
<keyword evidence="3" id="KW-1185">Reference proteome</keyword>
<organism evidence="2 3">
    <name type="scientific">Leersia perrieri</name>
    <dbReference type="NCBI Taxonomy" id="77586"/>
    <lineage>
        <taxon>Eukaryota</taxon>
        <taxon>Viridiplantae</taxon>
        <taxon>Streptophyta</taxon>
        <taxon>Embryophyta</taxon>
        <taxon>Tracheophyta</taxon>
        <taxon>Spermatophyta</taxon>
        <taxon>Magnoliopsida</taxon>
        <taxon>Liliopsida</taxon>
        <taxon>Poales</taxon>
        <taxon>Poaceae</taxon>
        <taxon>BOP clade</taxon>
        <taxon>Oryzoideae</taxon>
        <taxon>Oryzeae</taxon>
        <taxon>Oryzinae</taxon>
        <taxon>Leersia</taxon>
    </lineage>
</organism>
<evidence type="ECO:0000313" key="2">
    <source>
        <dbReference type="EnsemblPlants" id="LPERR10G02670.1"/>
    </source>
</evidence>
<reference evidence="2" key="3">
    <citation type="submission" date="2015-04" db="UniProtKB">
        <authorList>
            <consortium name="EnsemblPlants"/>
        </authorList>
    </citation>
    <scope>IDENTIFICATION</scope>
</reference>
<dbReference type="AlphaFoldDB" id="A0A0D9XI37"/>
<dbReference type="Gramene" id="LPERR10G02670.1">
    <property type="protein sequence ID" value="LPERR10G02670.1"/>
    <property type="gene ID" value="LPERR10G02670"/>
</dbReference>
<evidence type="ECO:0000256" key="1">
    <source>
        <dbReference type="SAM" id="MobiDB-lite"/>
    </source>
</evidence>
<name>A0A0D9XI37_9ORYZ</name>
<dbReference type="Proteomes" id="UP000032180">
    <property type="component" value="Chromosome 10"/>
</dbReference>
<evidence type="ECO:0000313" key="3">
    <source>
        <dbReference type="Proteomes" id="UP000032180"/>
    </source>
</evidence>
<sequence>MDDPTSTNYELRLMGMRGDDEEDLEEERVEVFGNTESPWVDATPPEAELDDDGTGDGGLGGDECVPVWIC</sequence>
<reference evidence="2 3" key="1">
    <citation type="submission" date="2012-08" db="EMBL/GenBank/DDBJ databases">
        <title>Oryza genome evolution.</title>
        <authorList>
            <person name="Wing R.A."/>
        </authorList>
    </citation>
    <scope>NUCLEOTIDE SEQUENCE</scope>
</reference>
<protein>
    <submittedName>
        <fullName evidence="2">Uncharacterized protein</fullName>
    </submittedName>
</protein>